<keyword evidence="3" id="KW-0949">S-adenosyl-L-methionine</keyword>
<feature type="domain" description="SET" evidence="4">
    <location>
        <begin position="54"/>
        <end position="278"/>
    </location>
</feature>
<dbReference type="Proteomes" id="UP000825935">
    <property type="component" value="Chromosome 38"/>
</dbReference>
<reference evidence="5" key="1">
    <citation type="submission" date="2021-08" db="EMBL/GenBank/DDBJ databases">
        <title>WGS assembly of Ceratopteris richardii.</title>
        <authorList>
            <person name="Marchant D.B."/>
            <person name="Chen G."/>
            <person name="Jenkins J."/>
            <person name="Shu S."/>
            <person name="Leebens-Mack J."/>
            <person name="Grimwood J."/>
            <person name="Schmutz J."/>
            <person name="Soltis P."/>
            <person name="Soltis D."/>
            <person name="Chen Z.-H."/>
        </authorList>
    </citation>
    <scope>NUCLEOTIDE SEQUENCE</scope>
    <source>
        <strain evidence="5">Whitten #5841</strain>
        <tissue evidence="5">Leaf</tissue>
    </source>
</reference>
<dbReference type="Gene3D" id="3.90.1420.10">
    <property type="entry name" value="Rubisco LSMT, substrate-binding domain"/>
    <property type="match status" value="1"/>
</dbReference>
<dbReference type="InterPro" id="IPR046341">
    <property type="entry name" value="SET_dom_sf"/>
</dbReference>
<dbReference type="CDD" id="cd10527">
    <property type="entry name" value="SET_LSMT"/>
    <property type="match status" value="1"/>
</dbReference>
<dbReference type="InterPro" id="IPR036464">
    <property type="entry name" value="Rubisco_LSMT_subst-bd_sf"/>
</dbReference>
<dbReference type="Pfam" id="PF00856">
    <property type="entry name" value="SET"/>
    <property type="match status" value="1"/>
</dbReference>
<gene>
    <name evidence="5" type="ORF">KP509_38G051800</name>
</gene>
<evidence type="ECO:0000256" key="3">
    <source>
        <dbReference type="ARBA" id="ARBA00022691"/>
    </source>
</evidence>
<dbReference type="Gene3D" id="3.90.1410.10">
    <property type="entry name" value="set domain protein methyltransferase, domain 1"/>
    <property type="match status" value="1"/>
</dbReference>
<keyword evidence="6" id="KW-1185">Reference proteome</keyword>
<accession>A0A8T2Q4W0</accession>
<dbReference type="OrthoDB" id="341421at2759"/>
<dbReference type="PANTHER" id="PTHR13271:SF116">
    <property type="entry name" value="F21J9.27"/>
    <property type="match status" value="1"/>
</dbReference>
<dbReference type="GO" id="GO:0032259">
    <property type="term" value="P:methylation"/>
    <property type="evidence" value="ECO:0007669"/>
    <property type="project" value="UniProtKB-KW"/>
</dbReference>
<name>A0A8T2Q4W0_CERRI</name>
<keyword evidence="2" id="KW-0808">Transferase</keyword>
<dbReference type="FunFam" id="3.90.1410.10:FF:000009">
    <property type="entry name" value="Histone-lysine N-methyltransferase setd3"/>
    <property type="match status" value="1"/>
</dbReference>
<keyword evidence="1" id="KW-0489">Methyltransferase</keyword>
<protein>
    <recommendedName>
        <fullName evidence="4">SET domain-containing protein</fullName>
    </recommendedName>
</protein>
<dbReference type="PROSITE" id="PS50280">
    <property type="entry name" value="SET"/>
    <property type="match status" value="1"/>
</dbReference>
<dbReference type="EMBL" id="CM035443">
    <property type="protein sequence ID" value="KAH7278670.1"/>
    <property type="molecule type" value="Genomic_DNA"/>
</dbReference>
<dbReference type="GO" id="GO:0016279">
    <property type="term" value="F:protein-lysine N-methyltransferase activity"/>
    <property type="evidence" value="ECO:0007669"/>
    <property type="project" value="TreeGrafter"/>
</dbReference>
<dbReference type="InterPro" id="IPR050600">
    <property type="entry name" value="SETD3_SETD6_MTase"/>
</dbReference>
<comment type="caution">
    <text evidence="5">The sequence shown here is derived from an EMBL/GenBank/DDBJ whole genome shotgun (WGS) entry which is preliminary data.</text>
</comment>
<evidence type="ECO:0000256" key="1">
    <source>
        <dbReference type="ARBA" id="ARBA00022603"/>
    </source>
</evidence>
<dbReference type="AlphaFoldDB" id="A0A8T2Q4W0"/>
<dbReference type="SUPFAM" id="SSF82199">
    <property type="entry name" value="SET domain"/>
    <property type="match status" value="1"/>
</dbReference>
<dbReference type="SMART" id="SM00317">
    <property type="entry name" value="SET"/>
    <property type="match status" value="1"/>
</dbReference>
<evidence type="ECO:0000313" key="5">
    <source>
        <dbReference type="EMBL" id="KAH7278670.1"/>
    </source>
</evidence>
<proteinExistence type="predicted"/>
<dbReference type="PANTHER" id="PTHR13271">
    <property type="entry name" value="UNCHARACTERIZED PUTATIVE METHYLTRANSFERASE"/>
    <property type="match status" value="1"/>
</dbReference>
<dbReference type="InterPro" id="IPR001214">
    <property type="entry name" value="SET_dom"/>
</dbReference>
<evidence type="ECO:0000313" key="6">
    <source>
        <dbReference type="Proteomes" id="UP000825935"/>
    </source>
</evidence>
<evidence type="ECO:0000256" key="2">
    <source>
        <dbReference type="ARBA" id="ARBA00022679"/>
    </source>
</evidence>
<dbReference type="SUPFAM" id="SSF81822">
    <property type="entry name" value="RuBisCo LSMT C-terminal, substrate-binding domain"/>
    <property type="match status" value="1"/>
</dbReference>
<dbReference type="OMA" id="PHPPDLI"/>
<sequence length="471" mass="52164">MFRIYAHWGLPRTLPPPSLSLTRGRVCVRSYQAHQQQGEELISWVRQNGGHVHPSLCLSSIGNGGMGLIATQPLVSGTLLITLPPHLPLSLPNSPASSSPDYTLAQLTKLVPDELWALKLGLKVLMERAHIGSFWWPYICNLPQRFNVPFFFTGPEITNLQYPPVIYQVKRRCRALLDLEKELRNILTEVPSNQHPFGGQEVNASSLGWAMAAVSSRAFQMHNSKGSARLMLPLIDMCNHSFSPNARIIQQESKEGTSFSVIADRHLEEGADILLTYGALSNDILLLDYGFVVAENPHDFVEMRYDKAMLDAARMAARLNGDGFSQSAVSRQSILEQLNLEGAGASLQVNFGGPKLVDGRLLAALRVLYAQDSDYDSVQQRNLSELQMLDGAPLGDVIEKKSLKTLVAICALLLGHFPTSITEDENILKKIDLTEAGRLALEYRVAKKKLLVDCIQALSRRITSLEKDTMQ</sequence>
<organism evidence="5 6">
    <name type="scientific">Ceratopteris richardii</name>
    <name type="common">Triangle waterfern</name>
    <dbReference type="NCBI Taxonomy" id="49495"/>
    <lineage>
        <taxon>Eukaryota</taxon>
        <taxon>Viridiplantae</taxon>
        <taxon>Streptophyta</taxon>
        <taxon>Embryophyta</taxon>
        <taxon>Tracheophyta</taxon>
        <taxon>Polypodiopsida</taxon>
        <taxon>Polypodiidae</taxon>
        <taxon>Polypodiales</taxon>
        <taxon>Pteridineae</taxon>
        <taxon>Pteridaceae</taxon>
        <taxon>Parkerioideae</taxon>
        <taxon>Ceratopteris</taxon>
    </lineage>
</organism>
<evidence type="ECO:0000259" key="4">
    <source>
        <dbReference type="PROSITE" id="PS50280"/>
    </source>
</evidence>
<dbReference type="InterPro" id="IPR015353">
    <property type="entry name" value="Rubisco_LSMT_subst-bd"/>
</dbReference>
<dbReference type="Pfam" id="PF09273">
    <property type="entry name" value="Rubis-subs-bind"/>
    <property type="match status" value="1"/>
</dbReference>